<accession>A0ABW8YUD4</accession>
<proteinExistence type="predicted"/>
<evidence type="ECO:0000313" key="1">
    <source>
        <dbReference type="EMBL" id="MFL9843788.1"/>
    </source>
</evidence>
<evidence type="ECO:0000313" key="2">
    <source>
        <dbReference type="Proteomes" id="UP001629156"/>
    </source>
</evidence>
<dbReference type="Proteomes" id="UP001629156">
    <property type="component" value="Unassembled WGS sequence"/>
</dbReference>
<comment type="caution">
    <text evidence="1">The sequence shown here is derived from an EMBL/GenBank/DDBJ whole genome shotgun (WGS) entry which is preliminary data.</text>
</comment>
<evidence type="ECO:0008006" key="3">
    <source>
        <dbReference type="Google" id="ProtNLM"/>
    </source>
</evidence>
<organism evidence="1 2">
    <name type="scientific">Flavobacterium rhizosphaerae</name>
    <dbReference type="NCBI Taxonomy" id="3163298"/>
    <lineage>
        <taxon>Bacteria</taxon>
        <taxon>Pseudomonadati</taxon>
        <taxon>Bacteroidota</taxon>
        <taxon>Flavobacteriia</taxon>
        <taxon>Flavobacteriales</taxon>
        <taxon>Flavobacteriaceae</taxon>
        <taxon>Flavobacterium</taxon>
    </lineage>
</organism>
<dbReference type="EMBL" id="JBELPZ010000003">
    <property type="protein sequence ID" value="MFL9843788.1"/>
    <property type="molecule type" value="Genomic_DNA"/>
</dbReference>
<name>A0ABW8YUD4_9FLAO</name>
<reference evidence="1 2" key="1">
    <citation type="submission" date="2024-06" db="EMBL/GenBank/DDBJ databases">
        <authorList>
            <person name="Kaempfer P."/>
            <person name="Viver T."/>
        </authorList>
    </citation>
    <scope>NUCLEOTIDE SEQUENCE [LARGE SCALE GENOMIC DNA]</scope>
    <source>
        <strain evidence="1 2">ST-119</strain>
    </source>
</reference>
<protein>
    <recommendedName>
        <fullName evidence="3">DUF2281 domain-containing protein</fullName>
    </recommendedName>
</protein>
<gene>
    <name evidence="1" type="ORF">ABS766_05080</name>
</gene>
<dbReference type="RefSeq" id="WP_408084039.1">
    <property type="nucleotide sequence ID" value="NZ_JBELPZ010000003.1"/>
</dbReference>
<keyword evidence="2" id="KW-1185">Reference proteome</keyword>
<sequence length="63" mass="7208">MNTEETKKEIVKLLDTLPEDTLETVLGYLKNVASSNLGDVQFSRRLRKIIEEDKQMLNKLGNS</sequence>